<feature type="domain" description="Exonuclease VII large subunit C-terminal" evidence="8">
    <location>
        <begin position="124"/>
        <end position="439"/>
    </location>
</feature>
<dbReference type="NCBIfam" id="TIGR00237">
    <property type="entry name" value="xseA"/>
    <property type="match status" value="1"/>
</dbReference>
<evidence type="ECO:0000259" key="8">
    <source>
        <dbReference type="Pfam" id="PF02601"/>
    </source>
</evidence>
<evidence type="ECO:0000256" key="5">
    <source>
        <dbReference type="HAMAP-Rule" id="MF_00378"/>
    </source>
</evidence>
<evidence type="ECO:0000256" key="6">
    <source>
        <dbReference type="RuleBase" id="RU004355"/>
    </source>
</evidence>
<accession>A0ABR5MKP3</accession>
<dbReference type="InterPro" id="IPR020579">
    <property type="entry name" value="Exonuc_VII_lsu_C"/>
</dbReference>
<protein>
    <recommendedName>
        <fullName evidence="5">Exodeoxyribonuclease 7 large subunit</fullName>
        <ecNumber evidence="5">3.1.11.6</ecNumber>
    </recommendedName>
    <alternativeName>
        <fullName evidence="5">Exodeoxyribonuclease VII large subunit</fullName>
        <shortName evidence="5">Exonuclease VII large subunit</shortName>
    </alternativeName>
</protein>
<dbReference type="EMBL" id="LGTK01000015">
    <property type="protein sequence ID" value="KPH76402.1"/>
    <property type="molecule type" value="Genomic_DNA"/>
</dbReference>
<keyword evidence="3 5" id="KW-0378">Hydrolase</keyword>
<dbReference type="Pfam" id="PF13742">
    <property type="entry name" value="tRNA_anti_2"/>
    <property type="match status" value="1"/>
</dbReference>
<comment type="catalytic activity">
    <reaction evidence="5 6">
        <text>Exonucleolytic cleavage in either 5'- to 3'- or 3'- to 5'-direction to yield nucleoside 5'-phosphates.</text>
        <dbReference type="EC" id="3.1.11.6"/>
    </reaction>
</comment>
<keyword evidence="4 5" id="KW-0269">Exonuclease</keyword>
<dbReference type="Pfam" id="PF02601">
    <property type="entry name" value="Exonuc_VII_L"/>
    <property type="match status" value="1"/>
</dbReference>
<comment type="similarity">
    <text evidence="5 6">Belongs to the XseA family.</text>
</comment>
<evidence type="ECO:0000256" key="7">
    <source>
        <dbReference type="SAM" id="Coils"/>
    </source>
</evidence>
<comment type="subcellular location">
    <subcellularLocation>
        <location evidence="5 6">Cytoplasm</location>
    </subcellularLocation>
</comment>
<dbReference type="InterPro" id="IPR025824">
    <property type="entry name" value="OB-fold_nuc-bd_dom"/>
</dbReference>
<evidence type="ECO:0000313" key="11">
    <source>
        <dbReference type="Proteomes" id="UP000037854"/>
    </source>
</evidence>
<keyword evidence="1 5" id="KW-0963">Cytoplasm</keyword>
<dbReference type="EC" id="3.1.11.6" evidence="5"/>
<keyword evidence="11" id="KW-1185">Reference proteome</keyword>
<evidence type="ECO:0000256" key="2">
    <source>
        <dbReference type="ARBA" id="ARBA00022722"/>
    </source>
</evidence>
<comment type="function">
    <text evidence="5">Bidirectionally degrades single-stranded DNA into large acid-insoluble oligonucleotides, which are then degraded further into small acid-soluble oligonucleotides.</text>
</comment>
<evidence type="ECO:0000313" key="10">
    <source>
        <dbReference type="EMBL" id="KPH76402.1"/>
    </source>
</evidence>
<keyword evidence="7" id="KW-0175">Coiled coil</keyword>
<evidence type="ECO:0000259" key="9">
    <source>
        <dbReference type="Pfam" id="PF13742"/>
    </source>
</evidence>
<dbReference type="CDD" id="cd04489">
    <property type="entry name" value="ExoVII_LU_OBF"/>
    <property type="match status" value="1"/>
</dbReference>
<evidence type="ECO:0000256" key="1">
    <source>
        <dbReference type="ARBA" id="ARBA00022490"/>
    </source>
</evidence>
<dbReference type="PANTHER" id="PTHR30008">
    <property type="entry name" value="EXODEOXYRIBONUCLEASE 7 LARGE SUBUNIT"/>
    <property type="match status" value="1"/>
</dbReference>
<feature type="domain" description="OB-fold nucleic acid binding" evidence="9">
    <location>
        <begin position="6"/>
        <end position="101"/>
    </location>
</feature>
<evidence type="ECO:0000256" key="4">
    <source>
        <dbReference type="ARBA" id="ARBA00022839"/>
    </source>
</evidence>
<sequence length="449" mass="51727">MIDKYLTVTAVTKYIKRKMDTDPHLNQILIKGEISNFKQHSRGHMYMTIKDSQTKIQAVMFAGNNRFLKFKPENGMNVLIKGEISVYEAYGQYQLYINQMEPDGIGSLYLAFEQLKEKLQKKGYFDPSIKKNIPLYPEHIGVITSPTGAAIRDIITTLRRRYPIVKITVIPVLVQGPNSPYSIKLAIEKANEIGGFDTLIVGRGGGSIEELWSFNEEIVAEAIYRSKIPIISAVGHETDVTISDFVADLRAPTPTGAAEIAVQSVADLKEKLLMLKQALNRELSKEILNHKNHLNRLIKSYAFRYPEQLIKQKDQDLDALMERLQRAMIRKQENKKQELHHVIRRLEVQHPKKQIEQTKKKLLEYVRLQNDYMVRNFENKTNKWTNTVEKLTLLNPLQIMKRGFALPYTENGALIKTIKQVQKDKKIQVRLSDGRINCQVLQLEEDINE</sequence>
<organism evidence="10 11">
    <name type="scientific">Oceanobacillus caeni</name>
    <dbReference type="NCBI Taxonomy" id="405946"/>
    <lineage>
        <taxon>Bacteria</taxon>
        <taxon>Bacillati</taxon>
        <taxon>Bacillota</taxon>
        <taxon>Bacilli</taxon>
        <taxon>Bacillales</taxon>
        <taxon>Bacillaceae</taxon>
        <taxon>Oceanobacillus</taxon>
    </lineage>
</organism>
<comment type="caution">
    <text evidence="10">The sequence shown here is derived from an EMBL/GenBank/DDBJ whole genome shotgun (WGS) entry which is preliminary data.</text>
</comment>
<keyword evidence="2 5" id="KW-0540">Nuclease</keyword>
<evidence type="ECO:0000256" key="3">
    <source>
        <dbReference type="ARBA" id="ARBA00022801"/>
    </source>
</evidence>
<dbReference type="InterPro" id="IPR003753">
    <property type="entry name" value="Exonuc_VII_L"/>
</dbReference>
<name>A0ABR5MKP3_9BACI</name>
<reference evidence="10 11" key="1">
    <citation type="submission" date="2015-07" db="EMBL/GenBank/DDBJ databases">
        <title>High-quality draft genome sequence of Oceanobacillus caeni HM6, a bacillus isolated from a human feces.</title>
        <authorList>
            <person name="Kumar J."/>
            <person name="Verma M.K."/>
            <person name="Pandey R."/>
            <person name="Bhambi M."/>
            <person name="Chauhan N."/>
        </authorList>
    </citation>
    <scope>NUCLEOTIDE SEQUENCE [LARGE SCALE GENOMIC DNA]</scope>
    <source>
        <strain evidence="10 11">HM6</strain>
    </source>
</reference>
<dbReference type="Proteomes" id="UP000037854">
    <property type="component" value="Unassembled WGS sequence"/>
</dbReference>
<dbReference type="PANTHER" id="PTHR30008:SF0">
    <property type="entry name" value="EXODEOXYRIBONUCLEASE 7 LARGE SUBUNIT"/>
    <property type="match status" value="1"/>
</dbReference>
<gene>
    <name evidence="5" type="primary">xseA</name>
    <name evidence="10" type="ORF">AFL42_06195</name>
</gene>
<dbReference type="HAMAP" id="MF_00378">
    <property type="entry name" value="Exonuc_7_L"/>
    <property type="match status" value="1"/>
</dbReference>
<proteinExistence type="inferred from homology"/>
<dbReference type="RefSeq" id="WP_060668131.1">
    <property type="nucleotide sequence ID" value="NZ_LGTK01000015.1"/>
</dbReference>
<comment type="subunit">
    <text evidence="5">Heterooligomer composed of large and small subunits.</text>
</comment>
<feature type="coiled-coil region" evidence="7">
    <location>
        <begin position="265"/>
        <end position="349"/>
    </location>
</feature>